<dbReference type="GO" id="GO:0003676">
    <property type="term" value="F:nucleic acid binding"/>
    <property type="evidence" value="ECO:0007669"/>
    <property type="project" value="InterPro"/>
</dbReference>
<evidence type="ECO:0000259" key="9">
    <source>
        <dbReference type="PROSITE" id="PS50879"/>
    </source>
</evidence>
<dbReference type="OrthoDB" id="167809at2759"/>
<name>A0A8H4J3X8_9PEZI</name>
<evidence type="ECO:0000256" key="1">
    <source>
        <dbReference type="ARBA" id="ARBA00000077"/>
    </source>
</evidence>
<protein>
    <recommendedName>
        <fullName evidence="3">ribonuclease H</fullName>
        <ecNumber evidence="3">3.1.26.4</ecNumber>
    </recommendedName>
</protein>
<dbReference type="EC" id="3.1.26.4" evidence="3"/>
<evidence type="ECO:0000256" key="6">
    <source>
        <dbReference type="ARBA" id="ARBA00022759"/>
    </source>
</evidence>
<dbReference type="InterPro" id="IPR050092">
    <property type="entry name" value="RNase_H"/>
</dbReference>
<dbReference type="GO" id="GO:0043137">
    <property type="term" value="P:DNA replication, removal of RNA primer"/>
    <property type="evidence" value="ECO:0007669"/>
    <property type="project" value="TreeGrafter"/>
</dbReference>
<evidence type="ECO:0000256" key="4">
    <source>
        <dbReference type="ARBA" id="ARBA00022722"/>
    </source>
</evidence>
<sequence length="646" mass="70343">MAHTSIEHDRAALGRIFPGSAALEEFEATQGELTVIKAPCYGERCPDYGKVEPYANYIIIAVDGACRGNGRPDAVAAYGIFFGPRSSYNKACILSEENIRPTSQRAELTAGIKALKAVRRLAALTILPEGLKRIIIKTDSEYLFRGARLDDQIEELEDSGIMVQFRRVPRWQNREADAAANEALDKNNNNKTPPVTRVLPACFRVPIPGTNEDHEPENRAGEGKAEEERRNKKTNLRWKREAKAKSRIGDQYPGAKSDSESELDSGIEDTGGFAGDALLHALPDLFESSSSWGEFFLRQAAFREILAEAEDALEESDEDAPGMSTIQPTILILSPDSQSLFDDVCARLITLLHDRAQVRRVDQAEAASNHLDSYRPDAILVVDAGIEERKYNTVRQKLRDYVLGGGTAVFCGVFSGFILPSDLGALFRTDFGLSWEAGSYCRATVRMNESGAANLPSTAGLAPVYSQKALFLRNVECTAAIYVSDEVALRRQTPAAWAKSVSAAVLQNLAKQPRSSQALALSATIFICQRHLIPNFVDNWECFVDTQPGCNVLSASPLQLIVAHGESAGLLKDWYLPSGSSAAMSDREFLENACTSAFVTKVQGVVPRVIQPAQPTSTFGPGREGILGAKLICSLSSMAGDACEEV</sequence>
<keyword evidence="11" id="KW-1185">Reference proteome</keyword>
<dbReference type="Proteomes" id="UP000572817">
    <property type="component" value="Unassembled WGS sequence"/>
</dbReference>
<organism evidence="10 11">
    <name type="scientific">Botryosphaeria dothidea</name>
    <dbReference type="NCBI Taxonomy" id="55169"/>
    <lineage>
        <taxon>Eukaryota</taxon>
        <taxon>Fungi</taxon>
        <taxon>Dikarya</taxon>
        <taxon>Ascomycota</taxon>
        <taxon>Pezizomycotina</taxon>
        <taxon>Dothideomycetes</taxon>
        <taxon>Dothideomycetes incertae sedis</taxon>
        <taxon>Botryosphaeriales</taxon>
        <taxon>Botryosphaeriaceae</taxon>
        <taxon>Botryosphaeria</taxon>
    </lineage>
</organism>
<dbReference type="Gene3D" id="3.30.420.10">
    <property type="entry name" value="Ribonuclease H-like superfamily/Ribonuclease H"/>
    <property type="match status" value="1"/>
</dbReference>
<keyword evidence="4" id="KW-0540">Nuclease</keyword>
<accession>A0A8H4J3X8</accession>
<feature type="region of interest" description="Disordered" evidence="8">
    <location>
        <begin position="207"/>
        <end position="266"/>
    </location>
</feature>
<feature type="compositionally biased region" description="Basic and acidic residues" evidence="8">
    <location>
        <begin position="238"/>
        <end position="248"/>
    </location>
</feature>
<dbReference type="GO" id="GO:0046872">
    <property type="term" value="F:metal ion binding"/>
    <property type="evidence" value="ECO:0007669"/>
    <property type="project" value="UniProtKB-KW"/>
</dbReference>
<evidence type="ECO:0000256" key="5">
    <source>
        <dbReference type="ARBA" id="ARBA00022723"/>
    </source>
</evidence>
<keyword evidence="7" id="KW-0378">Hydrolase</keyword>
<evidence type="ECO:0000313" key="11">
    <source>
        <dbReference type="Proteomes" id="UP000572817"/>
    </source>
</evidence>
<dbReference type="GO" id="GO:0004523">
    <property type="term" value="F:RNA-DNA hybrid ribonuclease activity"/>
    <property type="evidence" value="ECO:0007669"/>
    <property type="project" value="UniProtKB-EC"/>
</dbReference>
<dbReference type="CDD" id="cd13934">
    <property type="entry name" value="RNase_H_Dikarya_like"/>
    <property type="match status" value="1"/>
</dbReference>
<feature type="compositionally biased region" description="Basic and acidic residues" evidence="8">
    <location>
        <begin position="211"/>
        <end position="230"/>
    </location>
</feature>
<dbReference type="PANTHER" id="PTHR10642">
    <property type="entry name" value="RIBONUCLEASE H1"/>
    <property type="match status" value="1"/>
</dbReference>
<dbReference type="PROSITE" id="PS50879">
    <property type="entry name" value="RNASE_H_1"/>
    <property type="match status" value="1"/>
</dbReference>
<feature type="domain" description="RNase H type-1" evidence="9">
    <location>
        <begin position="54"/>
        <end position="193"/>
    </location>
</feature>
<evidence type="ECO:0000256" key="3">
    <source>
        <dbReference type="ARBA" id="ARBA00012180"/>
    </source>
</evidence>
<evidence type="ECO:0000256" key="8">
    <source>
        <dbReference type="SAM" id="MobiDB-lite"/>
    </source>
</evidence>
<keyword evidence="6" id="KW-0255">Endonuclease</keyword>
<gene>
    <name evidence="10" type="ORF">GTA08_BOTSDO13065</name>
</gene>
<dbReference type="SUPFAM" id="SSF53098">
    <property type="entry name" value="Ribonuclease H-like"/>
    <property type="match status" value="1"/>
</dbReference>
<comment type="similarity">
    <text evidence="2">Belongs to the RNase H family.</text>
</comment>
<evidence type="ECO:0000313" key="10">
    <source>
        <dbReference type="EMBL" id="KAF4311347.1"/>
    </source>
</evidence>
<dbReference type="AlphaFoldDB" id="A0A8H4J3X8"/>
<dbReference type="InterPro" id="IPR036397">
    <property type="entry name" value="RNaseH_sf"/>
</dbReference>
<dbReference type="PANTHER" id="PTHR10642:SF26">
    <property type="entry name" value="RIBONUCLEASE H1"/>
    <property type="match status" value="1"/>
</dbReference>
<proteinExistence type="inferred from homology"/>
<dbReference type="EMBL" id="WWBZ02000010">
    <property type="protein sequence ID" value="KAF4311347.1"/>
    <property type="molecule type" value="Genomic_DNA"/>
</dbReference>
<keyword evidence="5" id="KW-0479">Metal-binding</keyword>
<evidence type="ECO:0000256" key="7">
    <source>
        <dbReference type="ARBA" id="ARBA00022801"/>
    </source>
</evidence>
<evidence type="ECO:0000256" key="2">
    <source>
        <dbReference type="ARBA" id="ARBA00005300"/>
    </source>
</evidence>
<comment type="catalytic activity">
    <reaction evidence="1">
        <text>Endonucleolytic cleavage to 5'-phosphomonoester.</text>
        <dbReference type="EC" id="3.1.26.4"/>
    </reaction>
</comment>
<dbReference type="InterPro" id="IPR012337">
    <property type="entry name" value="RNaseH-like_sf"/>
</dbReference>
<dbReference type="InterPro" id="IPR002156">
    <property type="entry name" value="RNaseH_domain"/>
</dbReference>
<comment type="caution">
    <text evidence="10">The sequence shown here is derived from an EMBL/GenBank/DDBJ whole genome shotgun (WGS) entry which is preliminary data.</text>
</comment>
<dbReference type="Pfam" id="PF00075">
    <property type="entry name" value="RNase_H"/>
    <property type="match status" value="1"/>
</dbReference>
<reference evidence="10" key="1">
    <citation type="submission" date="2020-04" db="EMBL/GenBank/DDBJ databases">
        <title>Genome Assembly and Annotation of Botryosphaeria dothidea sdau 11-99, a Latent Pathogen of Apple Fruit Ring Rot in China.</title>
        <authorList>
            <person name="Yu C."/>
            <person name="Diao Y."/>
            <person name="Lu Q."/>
            <person name="Zhao J."/>
            <person name="Cui S."/>
            <person name="Peng C."/>
            <person name="He B."/>
            <person name="Liu H."/>
        </authorList>
    </citation>
    <scope>NUCLEOTIDE SEQUENCE [LARGE SCALE GENOMIC DNA]</scope>
    <source>
        <strain evidence="10">Sdau11-99</strain>
    </source>
</reference>